<dbReference type="InterPro" id="IPR036322">
    <property type="entry name" value="WD40_repeat_dom_sf"/>
</dbReference>
<dbReference type="Proteomes" id="UP000272942">
    <property type="component" value="Unassembled WGS sequence"/>
</dbReference>
<dbReference type="PANTHER" id="PTHR47822">
    <property type="entry name" value="CARBOHYDRATE BINDING DOMAIN CONTAINING PROTEIN"/>
    <property type="match status" value="1"/>
</dbReference>
<dbReference type="PANTHER" id="PTHR47822:SF2">
    <property type="entry name" value="F-BOX AND WD-40 DOMAIN PROTEIN 7"/>
    <property type="match status" value="1"/>
</dbReference>
<dbReference type="PROSITE" id="PS50082">
    <property type="entry name" value="WD_REPEATS_2"/>
    <property type="match status" value="1"/>
</dbReference>
<dbReference type="InterPro" id="IPR001680">
    <property type="entry name" value="WD40_rpt"/>
</dbReference>
<keyword evidence="1" id="KW-0853">WD repeat</keyword>
<dbReference type="OrthoDB" id="361494at2759"/>
<dbReference type="EMBL" id="UZAN01059864">
    <property type="protein sequence ID" value="VDP92483.1"/>
    <property type="molecule type" value="Genomic_DNA"/>
</dbReference>
<reference evidence="2 3" key="1">
    <citation type="submission" date="2018-11" db="EMBL/GenBank/DDBJ databases">
        <authorList>
            <consortium name="Pathogen Informatics"/>
        </authorList>
    </citation>
    <scope>NUCLEOTIDE SEQUENCE [LARGE SCALE GENOMIC DNA]</scope>
    <source>
        <strain evidence="2 3">Egypt</strain>
    </source>
</reference>
<evidence type="ECO:0000313" key="2">
    <source>
        <dbReference type="EMBL" id="VDP92483.1"/>
    </source>
</evidence>
<protein>
    <submittedName>
        <fullName evidence="2">Uncharacterized protein</fullName>
    </submittedName>
</protein>
<sequence length="188" mass="20919">MDISPDGTELATGGVDRRIRVYTLQPGSFVGLPHHLDASAEDEFPPPSYRTDRINITPDGVGNQAITNEQLPKYTRPHFPGGRPNQIVDATVRRYVLTRCYGIKDLQDPPYLPEPAAYIGHKQPVPQLREYVPTSPGINITEGHSKRIMALRYHPQRSALLFSAGWDNMVKVSMCNAVVWLSPTSTAK</sequence>
<feature type="repeat" description="WD" evidence="1">
    <location>
        <begin position="1"/>
        <end position="32"/>
    </location>
</feature>
<evidence type="ECO:0000313" key="3">
    <source>
        <dbReference type="Proteomes" id="UP000272942"/>
    </source>
</evidence>
<keyword evidence="3" id="KW-1185">Reference proteome</keyword>
<dbReference type="InterPro" id="IPR015943">
    <property type="entry name" value="WD40/YVTN_repeat-like_dom_sf"/>
</dbReference>
<evidence type="ECO:0000256" key="1">
    <source>
        <dbReference type="PROSITE-ProRule" id="PRU00221"/>
    </source>
</evidence>
<dbReference type="SUPFAM" id="SSF50978">
    <property type="entry name" value="WD40 repeat-like"/>
    <property type="match status" value="1"/>
</dbReference>
<accession>A0A3P8L734</accession>
<proteinExistence type="predicted"/>
<dbReference type="AlphaFoldDB" id="A0A3P8L734"/>
<dbReference type="Gene3D" id="2.130.10.10">
    <property type="entry name" value="YVTN repeat-like/Quinoprotein amine dehydrogenase"/>
    <property type="match status" value="1"/>
</dbReference>
<gene>
    <name evidence="2" type="ORF">ECPE_LOCUS15211</name>
</gene>
<dbReference type="Pfam" id="PF00400">
    <property type="entry name" value="WD40"/>
    <property type="match status" value="2"/>
</dbReference>
<organism evidence="2 3">
    <name type="scientific">Echinostoma caproni</name>
    <dbReference type="NCBI Taxonomy" id="27848"/>
    <lineage>
        <taxon>Eukaryota</taxon>
        <taxon>Metazoa</taxon>
        <taxon>Spiralia</taxon>
        <taxon>Lophotrochozoa</taxon>
        <taxon>Platyhelminthes</taxon>
        <taxon>Trematoda</taxon>
        <taxon>Digenea</taxon>
        <taxon>Plagiorchiida</taxon>
        <taxon>Echinostomata</taxon>
        <taxon>Echinostomatoidea</taxon>
        <taxon>Echinostomatidae</taxon>
        <taxon>Echinostoma</taxon>
    </lineage>
</organism>
<name>A0A3P8L734_9TREM</name>